<dbReference type="Pfam" id="PF13692">
    <property type="entry name" value="Glyco_trans_1_4"/>
    <property type="match status" value="1"/>
</dbReference>
<dbReference type="RefSeq" id="WP_179483410.1">
    <property type="nucleotide sequence ID" value="NZ_JACCFW010000001.1"/>
</dbReference>
<protein>
    <recommendedName>
        <fullName evidence="1">D-inositol 3-phosphate glycosyltransferase</fullName>
    </recommendedName>
</protein>
<dbReference type="Proteomes" id="UP000571817">
    <property type="component" value="Unassembled WGS sequence"/>
</dbReference>
<dbReference type="Gene3D" id="3.40.50.2000">
    <property type="entry name" value="Glycogen Phosphorylase B"/>
    <property type="match status" value="1"/>
</dbReference>
<proteinExistence type="predicted"/>
<dbReference type="GO" id="GO:0016758">
    <property type="term" value="F:hexosyltransferase activity"/>
    <property type="evidence" value="ECO:0007669"/>
    <property type="project" value="TreeGrafter"/>
</dbReference>
<dbReference type="PANTHER" id="PTHR45947:SF3">
    <property type="entry name" value="SULFOQUINOVOSYL TRANSFERASE SQD2"/>
    <property type="match status" value="1"/>
</dbReference>
<evidence type="ECO:0000313" key="2">
    <source>
        <dbReference type="EMBL" id="NYJ76346.1"/>
    </source>
</evidence>
<keyword evidence="2" id="KW-0808">Transferase</keyword>
<keyword evidence="3" id="KW-1185">Reference proteome</keyword>
<sequence length="373" mass="39721">MIVPNGGWPVRADGGLLLPVKLIAGLQAYAAHWPGRITLLTRGEPDDGAGPHNLGSVWSTPSQLPCDLLLTDDAPTELARLAPDVVLASLEPGREWLSGQPAPVVLVSEVPVSARTDYLVRAAGSRIAAARIRLGAVRVARAERALVRRSAGLQCNGWAAFDTYARDSRDPLLFFDTRLRADQIPAAPRAREPGPLRLACSARHSPEKGPQFAIDLQADLNRRRVAATTTLFGRGPLTEELRARAVPGVRFAGDVDFDGAWVPQVRDEVDIMVLPHLLGDPSGTYLESAGLGVPVLGFDNVALAALVRETGAGWTVPTGDGGALADRAAYLAEHPEEVAAAAGQGIEFMRGHPFETEFARRVQHLVGVAQTVV</sequence>
<name>A0A853DFM3_9MICO</name>
<dbReference type="SUPFAM" id="SSF53756">
    <property type="entry name" value="UDP-Glycosyltransferase/glycogen phosphorylase"/>
    <property type="match status" value="1"/>
</dbReference>
<evidence type="ECO:0000313" key="3">
    <source>
        <dbReference type="Proteomes" id="UP000571817"/>
    </source>
</evidence>
<dbReference type="AlphaFoldDB" id="A0A853DFM3"/>
<gene>
    <name evidence="2" type="ORF">HNR15_003309</name>
</gene>
<dbReference type="InterPro" id="IPR050194">
    <property type="entry name" value="Glycosyltransferase_grp1"/>
</dbReference>
<comment type="caution">
    <text evidence="2">The sequence shown here is derived from an EMBL/GenBank/DDBJ whole genome shotgun (WGS) entry which is preliminary data.</text>
</comment>
<dbReference type="PANTHER" id="PTHR45947">
    <property type="entry name" value="SULFOQUINOVOSYL TRANSFERASE SQD2"/>
    <property type="match status" value="1"/>
</dbReference>
<evidence type="ECO:0000256" key="1">
    <source>
        <dbReference type="ARBA" id="ARBA00021292"/>
    </source>
</evidence>
<organism evidence="2 3">
    <name type="scientific">Allobranchiibius huperziae</name>
    <dbReference type="NCBI Taxonomy" id="1874116"/>
    <lineage>
        <taxon>Bacteria</taxon>
        <taxon>Bacillati</taxon>
        <taxon>Actinomycetota</taxon>
        <taxon>Actinomycetes</taxon>
        <taxon>Micrococcales</taxon>
        <taxon>Dermacoccaceae</taxon>
        <taxon>Allobranchiibius</taxon>
    </lineage>
</organism>
<accession>A0A853DFM3</accession>
<dbReference type="EMBL" id="JACCFW010000001">
    <property type="protein sequence ID" value="NYJ76346.1"/>
    <property type="molecule type" value="Genomic_DNA"/>
</dbReference>
<reference evidence="2 3" key="1">
    <citation type="submission" date="2020-07" db="EMBL/GenBank/DDBJ databases">
        <title>Sequencing the genomes of 1000 actinobacteria strains.</title>
        <authorList>
            <person name="Klenk H.-P."/>
        </authorList>
    </citation>
    <scope>NUCLEOTIDE SEQUENCE [LARGE SCALE GENOMIC DNA]</scope>
    <source>
        <strain evidence="2 3">DSM 29531</strain>
    </source>
</reference>